<evidence type="ECO:0000313" key="10">
    <source>
        <dbReference type="Proteomes" id="UP000707138"/>
    </source>
</evidence>
<feature type="domain" description="ABC transporter" evidence="8">
    <location>
        <begin position="23"/>
        <end position="268"/>
    </location>
</feature>
<accession>A0ABS2GGD8</accession>
<sequence>MKVDTTVINDKGTREALGKQVLLSVEDMDITYGKGAAAIRGISFTISPGEVLAIVGESGSGKTSIIRALLGCISGDGQIAKGTITFDGTDITALTNEEWRRYRGRSISMIFQDSGNALDQIMRIGKQMVEHISRLTGKDKEAAEEEARTLLARVALPSDVLHRYPFELSGGQRQRLGIAMAMTVTPKLLLADEPTSALDTTTQAQIVEELLRLAKDKGTAIIIVTHNMGVAVHMADKIMVMKEGRVVDYDRKNVIVTEPKSEYTKTLLAVVPSLYGKRYI</sequence>
<evidence type="ECO:0000256" key="7">
    <source>
        <dbReference type="ARBA" id="ARBA00023136"/>
    </source>
</evidence>
<dbReference type="RefSeq" id="WP_205087686.1">
    <property type="nucleotide sequence ID" value="NZ_JACJLA010000006.1"/>
</dbReference>
<evidence type="ECO:0000256" key="2">
    <source>
        <dbReference type="ARBA" id="ARBA00005417"/>
    </source>
</evidence>
<evidence type="ECO:0000256" key="6">
    <source>
        <dbReference type="ARBA" id="ARBA00022840"/>
    </source>
</evidence>
<protein>
    <submittedName>
        <fullName evidence="9">ABC transporter ATP-binding protein</fullName>
    </submittedName>
</protein>
<keyword evidence="5" id="KW-0547">Nucleotide-binding</keyword>
<dbReference type="InterPro" id="IPR003439">
    <property type="entry name" value="ABC_transporter-like_ATP-bd"/>
</dbReference>
<reference evidence="9 10" key="1">
    <citation type="journal article" date="2021" name="Sci. Rep.">
        <title>The distribution of antibiotic resistance genes in chicken gut microbiota commensals.</title>
        <authorList>
            <person name="Juricova H."/>
            <person name="Matiasovicova J."/>
            <person name="Kubasova T."/>
            <person name="Cejkova D."/>
            <person name="Rychlik I."/>
        </authorList>
    </citation>
    <scope>NUCLEOTIDE SEQUENCE [LARGE SCALE GENOMIC DNA]</scope>
    <source>
        <strain evidence="9 10">An537</strain>
    </source>
</reference>
<proteinExistence type="inferred from homology"/>
<evidence type="ECO:0000256" key="1">
    <source>
        <dbReference type="ARBA" id="ARBA00004202"/>
    </source>
</evidence>
<dbReference type="PANTHER" id="PTHR43297:SF2">
    <property type="entry name" value="DIPEPTIDE TRANSPORT ATP-BINDING PROTEIN DPPD"/>
    <property type="match status" value="1"/>
</dbReference>
<dbReference type="EMBL" id="JACJLA010000006">
    <property type="protein sequence ID" value="MBM6912587.1"/>
    <property type="molecule type" value="Genomic_DNA"/>
</dbReference>
<dbReference type="PROSITE" id="PS50893">
    <property type="entry name" value="ABC_TRANSPORTER_2"/>
    <property type="match status" value="1"/>
</dbReference>
<dbReference type="PROSITE" id="PS00211">
    <property type="entry name" value="ABC_TRANSPORTER_1"/>
    <property type="match status" value="1"/>
</dbReference>
<evidence type="ECO:0000256" key="5">
    <source>
        <dbReference type="ARBA" id="ARBA00022741"/>
    </source>
</evidence>
<comment type="subcellular location">
    <subcellularLocation>
        <location evidence="1">Cell membrane</location>
        <topology evidence="1">Peripheral membrane protein</topology>
    </subcellularLocation>
</comment>
<comment type="caution">
    <text evidence="9">The sequence shown here is derived from an EMBL/GenBank/DDBJ whole genome shotgun (WGS) entry which is preliminary data.</text>
</comment>
<evidence type="ECO:0000259" key="8">
    <source>
        <dbReference type="PROSITE" id="PS50893"/>
    </source>
</evidence>
<keyword evidence="7" id="KW-0472">Membrane</keyword>
<dbReference type="Pfam" id="PF00005">
    <property type="entry name" value="ABC_tran"/>
    <property type="match status" value="1"/>
</dbReference>
<dbReference type="GO" id="GO:0005524">
    <property type="term" value="F:ATP binding"/>
    <property type="evidence" value="ECO:0007669"/>
    <property type="project" value="UniProtKB-KW"/>
</dbReference>
<dbReference type="InterPro" id="IPR003593">
    <property type="entry name" value="AAA+_ATPase"/>
</dbReference>
<evidence type="ECO:0000256" key="3">
    <source>
        <dbReference type="ARBA" id="ARBA00022448"/>
    </source>
</evidence>
<dbReference type="InterPro" id="IPR017871">
    <property type="entry name" value="ABC_transporter-like_CS"/>
</dbReference>
<dbReference type="InterPro" id="IPR050388">
    <property type="entry name" value="ABC_Ni/Peptide_Import"/>
</dbReference>
<dbReference type="PANTHER" id="PTHR43297">
    <property type="entry name" value="OLIGOPEPTIDE TRANSPORT ATP-BINDING PROTEIN APPD"/>
    <property type="match status" value="1"/>
</dbReference>
<dbReference type="CDD" id="cd03257">
    <property type="entry name" value="ABC_NikE_OppD_transporters"/>
    <property type="match status" value="1"/>
</dbReference>
<name>A0ABS2GGD8_9FIRM</name>
<dbReference type="InterPro" id="IPR027417">
    <property type="entry name" value="P-loop_NTPase"/>
</dbReference>
<dbReference type="Gene3D" id="3.40.50.300">
    <property type="entry name" value="P-loop containing nucleotide triphosphate hydrolases"/>
    <property type="match status" value="1"/>
</dbReference>
<keyword evidence="4" id="KW-1003">Cell membrane</keyword>
<dbReference type="SUPFAM" id="SSF52540">
    <property type="entry name" value="P-loop containing nucleoside triphosphate hydrolases"/>
    <property type="match status" value="1"/>
</dbReference>
<dbReference type="SMART" id="SM00382">
    <property type="entry name" value="AAA"/>
    <property type="match status" value="1"/>
</dbReference>
<dbReference type="Proteomes" id="UP000707138">
    <property type="component" value="Unassembled WGS sequence"/>
</dbReference>
<keyword evidence="10" id="KW-1185">Reference proteome</keyword>
<keyword evidence="6 9" id="KW-0067">ATP-binding</keyword>
<evidence type="ECO:0000256" key="4">
    <source>
        <dbReference type="ARBA" id="ARBA00022475"/>
    </source>
</evidence>
<gene>
    <name evidence="9" type="ORF">H6A01_04520</name>
</gene>
<organism evidence="9 10">
    <name type="scientific">Veillonella magna</name>
    <dbReference type="NCBI Taxonomy" id="464322"/>
    <lineage>
        <taxon>Bacteria</taxon>
        <taxon>Bacillati</taxon>
        <taxon>Bacillota</taxon>
        <taxon>Negativicutes</taxon>
        <taxon>Veillonellales</taxon>
        <taxon>Veillonellaceae</taxon>
        <taxon>Veillonella</taxon>
    </lineage>
</organism>
<comment type="similarity">
    <text evidence="2">Belongs to the ABC transporter superfamily.</text>
</comment>
<keyword evidence="3" id="KW-0813">Transport</keyword>
<evidence type="ECO:0000313" key="9">
    <source>
        <dbReference type="EMBL" id="MBM6912587.1"/>
    </source>
</evidence>